<dbReference type="PANTHER" id="PTHR30305:SF3">
    <property type="entry name" value="PROTEIN YJDM"/>
    <property type="match status" value="1"/>
</dbReference>
<evidence type="ECO:0000256" key="1">
    <source>
        <dbReference type="ARBA" id="ARBA00009248"/>
    </source>
</evidence>
<dbReference type="FunFam" id="2.30.30.40:FF:000013">
    <property type="entry name" value="Alkylphosphonate utilization protein PhnA"/>
    <property type="match status" value="1"/>
</dbReference>
<dbReference type="OrthoDB" id="9810131at2"/>
<feature type="domain" description="Protein YjdM C-terminal" evidence="3">
    <location>
        <begin position="46"/>
        <end position="113"/>
    </location>
</feature>
<proteinExistence type="inferred from homology"/>
<reference evidence="5 6" key="1">
    <citation type="journal article" date="2014" name="Genome Announc.">
        <title>Complete Genome Sequence of Amino Acid-Utilizing Eubacterium acidaminophilum al-2 (DSM 3953).</title>
        <authorList>
            <person name="Poehlein A."/>
            <person name="Andreesen J.R."/>
            <person name="Daniel R."/>
        </authorList>
    </citation>
    <scope>NUCLEOTIDE SEQUENCE [LARGE SCALE GENOMIC DNA]</scope>
    <source>
        <strain evidence="5 6">DSM 3953</strain>
    </source>
</reference>
<sequence length="113" mass="12355">MEKLPNCPKCNSEYTYEDGTLLVCPECGHEWTLESEAETGSDEKVVKDANGNILSDGDSVTIIKDLKVKGSSSSLKIGTKVKSIRLVDGDHNIECKIDGFGEMKLKSEFVKKA</sequence>
<dbReference type="NCBIfam" id="TIGR00686">
    <property type="entry name" value="phnA"/>
    <property type="match status" value="1"/>
</dbReference>
<protein>
    <recommendedName>
        <fullName evidence="2">Protein YjdM</fullName>
    </recommendedName>
</protein>
<dbReference type="HOGENOM" id="CLU_134486_0_1_9"/>
<dbReference type="FunFam" id="2.20.25.10:FF:000003">
    <property type="entry name" value="Alkylphosphonate utilization protein PhnA"/>
    <property type="match status" value="1"/>
</dbReference>
<evidence type="ECO:0000313" key="5">
    <source>
        <dbReference type="EMBL" id="AHM57461.1"/>
    </source>
</evidence>
<dbReference type="Gene3D" id="2.20.25.10">
    <property type="match status" value="1"/>
</dbReference>
<organism evidence="5 6">
    <name type="scientific">Peptoclostridium acidaminophilum DSM 3953</name>
    <dbReference type="NCBI Taxonomy" id="1286171"/>
    <lineage>
        <taxon>Bacteria</taxon>
        <taxon>Bacillati</taxon>
        <taxon>Bacillota</taxon>
        <taxon>Clostridia</taxon>
        <taxon>Peptostreptococcales</taxon>
        <taxon>Peptoclostridiaceae</taxon>
        <taxon>Peptoclostridium</taxon>
    </lineage>
</organism>
<dbReference type="eggNOG" id="COG2824">
    <property type="taxonomic scope" value="Bacteria"/>
</dbReference>
<dbReference type="KEGG" id="eac:EAL2_c21800"/>
<dbReference type="PANTHER" id="PTHR30305">
    <property type="entry name" value="PROTEIN YJDM-RELATED"/>
    <property type="match status" value="1"/>
</dbReference>
<dbReference type="Pfam" id="PF08274">
    <property type="entry name" value="Zn_Ribbon_YjdM"/>
    <property type="match status" value="1"/>
</dbReference>
<evidence type="ECO:0000256" key="2">
    <source>
        <dbReference type="ARBA" id="ARBA00071166"/>
    </source>
</evidence>
<dbReference type="SUPFAM" id="SSF57783">
    <property type="entry name" value="Zinc beta-ribbon"/>
    <property type="match status" value="1"/>
</dbReference>
<gene>
    <name evidence="5" type="primary">phnA</name>
    <name evidence="5" type="ORF">EAL2_c21800</name>
</gene>
<keyword evidence="6" id="KW-1185">Reference proteome</keyword>
<dbReference type="InterPro" id="IPR004624">
    <property type="entry name" value="YjdM"/>
</dbReference>
<dbReference type="InterPro" id="IPR013987">
    <property type="entry name" value="YjdM_N"/>
</dbReference>
<dbReference type="AlphaFoldDB" id="W8U9B6"/>
<comment type="similarity">
    <text evidence="1">Belongs to the YjdM family.</text>
</comment>
<accession>W8U9B6</accession>
<feature type="domain" description="Protein YjdM N-terminal" evidence="4">
    <location>
        <begin position="4"/>
        <end position="32"/>
    </location>
</feature>
<evidence type="ECO:0000313" key="6">
    <source>
        <dbReference type="Proteomes" id="UP000019591"/>
    </source>
</evidence>
<dbReference type="PATRIC" id="fig|1286171.3.peg.2129"/>
<evidence type="ECO:0000259" key="3">
    <source>
        <dbReference type="Pfam" id="PF03831"/>
    </source>
</evidence>
<dbReference type="RefSeq" id="WP_025436384.1">
    <property type="nucleotide sequence ID" value="NZ_CP007452.1"/>
</dbReference>
<dbReference type="STRING" id="1286171.EAL2_c21800"/>
<dbReference type="InterPro" id="IPR013988">
    <property type="entry name" value="YjdM_C"/>
</dbReference>
<dbReference type="SUPFAM" id="SSF82057">
    <property type="entry name" value="Prokaryotic SH3-related domain"/>
    <property type="match status" value="1"/>
</dbReference>
<name>W8U9B6_PEPAC</name>
<dbReference type="Pfam" id="PF03831">
    <property type="entry name" value="YjdM"/>
    <property type="match status" value="1"/>
</dbReference>
<dbReference type="EMBL" id="CP007452">
    <property type="protein sequence ID" value="AHM57461.1"/>
    <property type="molecule type" value="Genomic_DNA"/>
</dbReference>
<evidence type="ECO:0000259" key="4">
    <source>
        <dbReference type="Pfam" id="PF08274"/>
    </source>
</evidence>
<dbReference type="Gene3D" id="2.30.30.40">
    <property type="entry name" value="SH3 Domains"/>
    <property type="match status" value="1"/>
</dbReference>
<dbReference type="Proteomes" id="UP000019591">
    <property type="component" value="Chromosome"/>
</dbReference>